<dbReference type="AlphaFoldDB" id="A0A6N4R9W4"/>
<dbReference type="Proteomes" id="UP000320948">
    <property type="component" value="Unassembled WGS sequence"/>
</dbReference>
<keyword evidence="4 5" id="KW-0472">Membrane</keyword>
<evidence type="ECO:0000313" key="6">
    <source>
        <dbReference type="EMBL" id="TKW60874.1"/>
    </source>
</evidence>
<evidence type="ECO:0000256" key="1">
    <source>
        <dbReference type="ARBA" id="ARBA00004141"/>
    </source>
</evidence>
<evidence type="ECO:0000256" key="2">
    <source>
        <dbReference type="ARBA" id="ARBA00022692"/>
    </source>
</evidence>
<name>A0A6N4R9W4_BLAVI</name>
<gene>
    <name evidence="6" type="ORF">DI628_08285</name>
</gene>
<dbReference type="GO" id="GO:0034257">
    <property type="term" value="F:nicotinamide riboside transmembrane transporter activity"/>
    <property type="evidence" value="ECO:0007669"/>
    <property type="project" value="InterPro"/>
</dbReference>
<evidence type="ECO:0000313" key="7">
    <source>
        <dbReference type="Proteomes" id="UP000320948"/>
    </source>
</evidence>
<organism evidence="6 7">
    <name type="scientific">Blastochloris viridis</name>
    <name type="common">Rhodopseudomonas viridis</name>
    <dbReference type="NCBI Taxonomy" id="1079"/>
    <lineage>
        <taxon>Bacteria</taxon>
        <taxon>Pseudomonadati</taxon>
        <taxon>Pseudomonadota</taxon>
        <taxon>Alphaproteobacteria</taxon>
        <taxon>Hyphomicrobiales</taxon>
        <taxon>Blastochloridaceae</taxon>
        <taxon>Blastochloris</taxon>
    </lineage>
</organism>
<protein>
    <submittedName>
        <fullName evidence="6">Nicotinamide mononucleotide transporter</fullName>
    </submittedName>
</protein>
<evidence type="ECO:0000256" key="3">
    <source>
        <dbReference type="ARBA" id="ARBA00022989"/>
    </source>
</evidence>
<dbReference type="InterPro" id="IPR006419">
    <property type="entry name" value="NMN_transpt_PnuC"/>
</dbReference>
<evidence type="ECO:0000256" key="4">
    <source>
        <dbReference type="ARBA" id="ARBA00023136"/>
    </source>
</evidence>
<evidence type="ECO:0000256" key="5">
    <source>
        <dbReference type="SAM" id="Phobius"/>
    </source>
</evidence>
<dbReference type="Pfam" id="PF04973">
    <property type="entry name" value="NMN_transporter"/>
    <property type="match status" value="1"/>
</dbReference>
<dbReference type="EMBL" id="VAFM01000002">
    <property type="protein sequence ID" value="TKW60874.1"/>
    <property type="molecule type" value="Genomic_DNA"/>
</dbReference>
<keyword evidence="3 5" id="KW-1133">Transmembrane helix</keyword>
<feature type="transmembrane region" description="Helical" evidence="5">
    <location>
        <begin position="52"/>
        <end position="70"/>
    </location>
</feature>
<feature type="transmembrane region" description="Helical" evidence="5">
    <location>
        <begin position="28"/>
        <end position="46"/>
    </location>
</feature>
<dbReference type="GO" id="GO:0016020">
    <property type="term" value="C:membrane"/>
    <property type="evidence" value="ECO:0007669"/>
    <property type="project" value="UniProtKB-SubCell"/>
</dbReference>
<keyword evidence="2 5" id="KW-0812">Transmembrane</keyword>
<accession>A0A6N4R9W4</accession>
<proteinExistence type="predicted"/>
<reference evidence="6 7" key="1">
    <citation type="journal article" date="2017" name="Nat. Commun.">
        <title>In situ click chemistry generation of cyclooxygenase-2 inhibitors.</title>
        <authorList>
            <person name="Bhardwaj A."/>
            <person name="Kaur J."/>
            <person name="Wuest M."/>
            <person name="Wuest F."/>
        </authorList>
    </citation>
    <scope>NUCLEOTIDE SEQUENCE [LARGE SCALE GENOMIC DNA]</scope>
    <source>
        <strain evidence="6">S2_018_000_R2_106</strain>
    </source>
</reference>
<comment type="caution">
    <text evidence="6">The sequence shown here is derived from an EMBL/GenBank/DDBJ whole genome shotgun (WGS) entry which is preliminary data.</text>
</comment>
<sequence>MFDYYGLDWMLLALGLTTKWLMIQQNRWAFLTSILGCTAGLAVALMSNQYGIAVFNVILIGMSVQGFFHWGKLAKQRVTATQTEAQTA</sequence>
<comment type="subcellular location">
    <subcellularLocation>
        <location evidence="1">Membrane</location>
        <topology evidence="1">Multi-pass membrane protein</topology>
    </subcellularLocation>
</comment>